<dbReference type="GO" id="GO:0042744">
    <property type="term" value="P:hydrogen peroxide catabolic process"/>
    <property type="evidence" value="ECO:0007669"/>
    <property type="project" value="TreeGrafter"/>
</dbReference>
<reference evidence="11 12" key="1">
    <citation type="submission" date="2016-10" db="EMBL/GenBank/DDBJ databases">
        <authorList>
            <person name="Cai Z."/>
        </authorList>
    </citation>
    <scope>NUCLEOTIDE SEQUENCE [LARGE SCALE GENOMIC DNA]</scope>
</reference>
<accession>A0A383W881</accession>
<dbReference type="GO" id="GO:0008379">
    <property type="term" value="F:thioredoxin peroxidase activity"/>
    <property type="evidence" value="ECO:0007669"/>
    <property type="project" value="InterPro"/>
</dbReference>
<sequence>MSAGAASTAKSTFAVPEGHHNSDLSSTACHIGLGRRRDLTMRQDLRLYSGDKALTLAEVFHSFKTLLVGFPGGKICTEQHVPGYAQSAAELKAAGIDKVVAVTVAPPQEVEAWAAQHGFDKADMVQVLSDRSGAFTRLLGLEQPAGPGGPPCQRFAAVVDNGILLRLKVEQSAAELKVTDIKSMLKTFADAYA</sequence>
<dbReference type="SUPFAM" id="SSF52833">
    <property type="entry name" value="Thioredoxin-like"/>
    <property type="match status" value="1"/>
</dbReference>
<dbReference type="STRING" id="3088.A0A383W881"/>
<dbReference type="InterPro" id="IPR013740">
    <property type="entry name" value="Redoxin"/>
</dbReference>
<comment type="similarity">
    <text evidence="2">Belongs to the peroxiredoxin family. Prx5 subfamily.</text>
</comment>
<evidence type="ECO:0000256" key="6">
    <source>
        <dbReference type="ARBA" id="ARBA00023002"/>
    </source>
</evidence>
<dbReference type="GO" id="GO:0034599">
    <property type="term" value="P:cellular response to oxidative stress"/>
    <property type="evidence" value="ECO:0007669"/>
    <property type="project" value="InterPro"/>
</dbReference>
<evidence type="ECO:0000256" key="9">
    <source>
        <dbReference type="SAM" id="MobiDB-lite"/>
    </source>
</evidence>
<dbReference type="InterPro" id="IPR037944">
    <property type="entry name" value="PRX5-like"/>
</dbReference>
<evidence type="ECO:0000256" key="8">
    <source>
        <dbReference type="PIRSR" id="PIRSR637944-1"/>
    </source>
</evidence>
<dbReference type="AlphaFoldDB" id="A0A383W881"/>
<dbReference type="PANTHER" id="PTHR10430">
    <property type="entry name" value="PEROXIREDOXIN"/>
    <property type="match status" value="1"/>
</dbReference>
<dbReference type="EC" id="1.11.1.25" evidence="3"/>
<dbReference type="GO" id="GO:0005737">
    <property type="term" value="C:cytoplasm"/>
    <property type="evidence" value="ECO:0007669"/>
    <property type="project" value="TreeGrafter"/>
</dbReference>
<dbReference type="EMBL" id="FNXT01001171">
    <property type="protein sequence ID" value="SZX72886.1"/>
    <property type="molecule type" value="Genomic_DNA"/>
</dbReference>
<comment type="catalytic activity">
    <reaction evidence="1">
        <text>[glutaredoxin]-dithiol + a hydroperoxide = [glutaredoxin]-disulfide + an alcohol + H2O</text>
        <dbReference type="Rhea" id="RHEA:62624"/>
        <dbReference type="Rhea" id="RHEA-COMP:10729"/>
        <dbReference type="Rhea" id="RHEA-COMP:10730"/>
        <dbReference type="ChEBI" id="CHEBI:15377"/>
        <dbReference type="ChEBI" id="CHEBI:29950"/>
        <dbReference type="ChEBI" id="CHEBI:30879"/>
        <dbReference type="ChEBI" id="CHEBI:35924"/>
        <dbReference type="ChEBI" id="CHEBI:50058"/>
        <dbReference type="EC" id="1.11.1.25"/>
    </reaction>
</comment>
<evidence type="ECO:0000313" key="12">
    <source>
        <dbReference type="Proteomes" id="UP000256970"/>
    </source>
</evidence>
<evidence type="ECO:0000259" key="10">
    <source>
        <dbReference type="Pfam" id="PF08534"/>
    </source>
</evidence>
<keyword evidence="4" id="KW-0575">Peroxidase</keyword>
<feature type="region of interest" description="Disordered" evidence="9">
    <location>
        <begin position="1"/>
        <end position="22"/>
    </location>
</feature>
<evidence type="ECO:0000256" key="1">
    <source>
        <dbReference type="ARBA" id="ARBA00001711"/>
    </source>
</evidence>
<dbReference type="PANTHER" id="PTHR10430:SF16">
    <property type="entry name" value="PEROXIREDOXIN-5, MITOCHONDRIAL"/>
    <property type="match status" value="1"/>
</dbReference>
<evidence type="ECO:0000256" key="5">
    <source>
        <dbReference type="ARBA" id="ARBA00022862"/>
    </source>
</evidence>
<name>A0A383W881_TETOB</name>
<proteinExistence type="inferred from homology"/>
<gene>
    <name evidence="11" type="ORF">BQ4739_LOCUS13023</name>
</gene>
<evidence type="ECO:0000256" key="3">
    <source>
        <dbReference type="ARBA" id="ARBA00013016"/>
    </source>
</evidence>
<evidence type="ECO:0000256" key="4">
    <source>
        <dbReference type="ARBA" id="ARBA00022559"/>
    </source>
</evidence>
<evidence type="ECO:0000256" key="2">
    <source>
        <dbReference type="ARBA" id="ARBA00010505"/>
    </source>
</evidence>
<dbReference type="Pfam" id="PF08534">
    <property type="entry name" value="Redoxin"/>
    <property type="match status" value="1"/>
</dbReference>
<feature type="active site" description="Cysteine sulfenic acid (-SOH) intermediate" evidence="8">
    <location>
        <position position="76"/>
    </location>
</feature>
<evidence type="ECO:0000256" key="7">
    <source>
        <dbReference type="ARBA" id="ARBA00031688"/>
    </source>
</evidence>
<protein>
    <recommendedName>
        <fullName evidence="3">glutaredoxin-dependent peroxiredoxin</fullName>
        <ecNumber evidence="3">1.11.1.25</ecNumber>
    </recommendedName>
    <alternativeName>
        <fullName evidence="7">Glutaredoxin-dependent peroxiredoxin</fullName>
    </alternativeName>
</protein>
<feature type="domain" description="Redoxin" evidence="10">
    <location>
        <begin position="48"/>
        <end position="184"/>
    </location>
</feature>
<dbReference type="GO" id="GO:0045454">
    <property type="term" value="P:cell redox homeostasis"/>
    <property type="evidence" value="ECO:0007669"/>
    <property type="project" value="TreeGrafter"/>
</dbReference>
<keyword evidence="12" id="KW-1185">Reference proteome</keyword>
<evidence type="ECO:0000313" key="11">
    <source>
        <dbReference type="EMBL" id="SZX72886.1"/>
    </source>
</evidence>
<dbReference type="Proteomes" id="UP000256970">
    <property type="component" value="Unassembled WGS sequence"/>
</dbReference>
<dbReference type="InterPro" id="IPR036249">
    <property type="entry name" value="Thioredoxin-like_sf"/>
</dbReference>
<dbReference type="Gene3D" id="3.40.30.10">
    <property type="entry name" value="Glutaredoxin"/>
    <property type="match status" value="1"/>
</dbReference>
<organism evidence="11 12">
    <name type="scientific">Tetradesmus obliquus</name>
    <name type="common">Green alga</name>
    <name type="synonym">Acutodesmus obliquus</name>
    <dbReference type="NCBI Taxonomy" id="3088"/>
    <lineage>
        <taxon>Eukaryota</taxon>
        <taxon>Viridiplantae</taxon>
        <taxon>Chlorophyta</taxon>
        <taxon>core chlorophytes</taxon>
        <taxon>Chlorophyceae</taxon>
        <taxon>CS clade</taxon>
        <taxon>Sphaeropleales</taxon>
        <taxon>Scenedesmaceae</taxon>
        <taxon>Tetradesmus</taxon>
    </lineage>
</organism>
<keyword evidence="6" id="KW-0560">Oxidoreductase</keyword>
<keyword evidence="5" id="KW-0049">Antioxidant</keyword>